<dbReference type="Gene3D" id="3.30.1780.10">
    <property type="entry name" value="ornithine cyclodeaminase, domain 1"/>
    <property type="match status" value="1"/>
</dbReference>
<dbReference type="GO" id="GO:0005737">
    <property type="term" value="C:cytoplasm"/>
    <property type="evidence" value="ECO:0007669"/>
    <property type="project" value="TreeGrafter"/>
</dbReference>
<organism evidence="1 2">
    <name type="scientific">Asanoa hainanensis</name>
    <dbReference type="NCBI Taxonomy" id="560556"/>
    <lineage>
        <taxon>Bacteria</taxon>
        <taxon>Bacillati</taxon>
        <taxon>Actinomycetota</taxon>
        <taxon>Actinomycetes</taxon>
        <taxon>Micromonosporales</taxon>
        <taxon>Micromonosporaceae</taxon>
        <taxon>Asanoa</taxon>
    </lineage>
</organism>
<dbReference type="AlphaFoldDB" id="A0A239P3K9"/>
<sequence length="338" mass="34170">MVVVAMVPTTELAFATPGLPWSGVAFVVQTGRVTLLLGRRDVASAVDPGAVLDLLAAGFRAPVVSPQALRVRTDLPGPGTATCLMPGLLPDVPAYTVKVNAKFPAAAPALRGVVCLHSLVDGELLALLDSASVTAWRTGLAAALGTHTLAPPDARTLGFVGAGAQAATTLAGLRHLRPWSRVVATDLDPARAAALPASVLSSPREVAAAADVVVLATWSREPLLGRADVRPGQHLTSLGADEPGKRELSADLLAASRLIVDDVDLALAGGALGSAGLSVDGCAGTLGAVLRGELPSVAPGMTSVYSPVGLPWQDLALSWAVYQQAAQAGAGTQVDLLG</sequence>
<proteinExistence type="predicted"/>
<gene>
    <name evidence="1" type="ORF">SAMN05421812_11362</name>
</gene>
<dbReference type="Proteomes" id="UP000198362">
    <property type="component" value="Unassembled WGS sequence"/>
</dbReference>
<dbReference type="InterPro" id="IPR023401">
    <property type="entry name" value="ODC_N"/>
</dbReference>
<dbReference type="InterPro" id="IPR003462">
    <property type="entry name" value="ODC_Mu_crystall"/>
</dbReference>
<protein>
    <submittedName>
        <fullName evidence="1">Ornithine cyclodeaminase</fullName>
    </submittedName>
</protein>
<dbReference type="InterPro" id="IPR036291">
    <property type="entry name" value="NAD(P)-bd_dom_sf"/>
</dbReference>
<dbReference type="PIRSF" id="PIRSF001439">
    <property type="entry name" value="CryM"/>
    <property type="match status" value="1"/>
</dbReference>
<name>A0A239P3K9_9ACTN</name>
<dbReference type="Pfam" id="PF02423">
    <property type="entry name" value="OCD_Mu_crystall"/>
    <property type="match status" value="1"/>
</dbReference>
<dbReference type="PANTHER" id="PTHR13812:SF19">
    <property type="entry name" value="KETIMINE REDUCTASE MU-CRYSTALLIN"/>
    <property type="match status" value="1"/>
</dbReference>
<evidence type="ECO:0000313" key="2">
    <source>
        <dbReference type="Proteomes" id="UP000198362"/>
    </source>
</evidence>
<dbReference type="Gene3D" id="3.40.50.720">
    <property type="entry name" value="NAD(P)-binding Rossmann-like Domain"/>
    <property type="match status" value="1"/>
</dbReference>
<dbReference type="SUPFAM" id="SSF51735">
    <property type="entry name" value="NAD(P)-binding Rossmann-fold domains"/>
    <property type="match status" value="1"/>
</dbReference>
<accession>A0A239P3K9</accession>
<reference evidence="1 2" key="1">
    <citation type="submission" date="2017-06" db="EMBL/GenBank/DDBJ databases">
        <authorList>
            <person name="Kim H.J."/>
            <person name="Triplett B.A."/>
        </authorList>
    </citation>
    <scope>NUCLEOTIDE SEQUENCE [LARGE SCALE GENOMIC DNA]</scope>
    <source>
        <strain evidence="1 2">CGMCC 4.5593</strain>
    </source>
</reference>
<dbReference type="EMBL" id="FZPH01000013">
    <property type="protein sequence ID" value="SNT61313.1"/>
    <property type="molecule type" value="Genomic_DNA"/>
</dbReference>
<keyword evidence="2" id="KW-1185">Reference proteome</keyword>
<dbReference type="PANTHER" id="PTHR13812">
    <property type="entry name" value="KETIMINE REDUCTASE MU-CRYSTALLIN"/>
    <property type="match status" value="1"/>
</dbReference>
<evidence type="ECO:0000313" key="1">
    <source>
        <dbReference type="EMBL" id="SNT61313.1"/>
    </source>
</evidence>